<comment type="caution">
    <text evidence="11">The sequence shown here is derived from an EMBL/GenBank/DDBJ whole genome shotgun (WGS) entry which is preliminary data.</text>
</comment>
<feature type="transmembrane region" description="Helical" evidence="10">
    <location>
        <begin position="15"/>
        <end position="34"/>
    </location>
</feature>
<evidence type="ECO:0000256" key="4">
    <source>
        <dbReference type="ARBA" id="ARBA00017522"/>
    </source>
</evidence>
<dbReference type="GO" id="GO:0034257">
    <property type="term" value="F:nicotinamide riboside transmembrane transporter activity"/>
    <property type="evidence" value="ECO:0007669"/>
    <property type="project" value="InterPro"/>
</dbReference>
<dbReference type="STRING" id="1304275.C41B8_02597"/>
<dbReference type="PANTHER" id="PTHR36122:SF2">
    <property type="entry name" value="NICOTINAMIDE RIBOSIDE TRANSPORTER PNUC"/>
    <property type="match status" value="1"/>
</dbReference>
<comment type="similarity">
    <text evidence="3">Belongs to the nicotinamide ribonucleoside (NR) uptake permease (TC 4.B.1) family.</text>
</comment>
<feature type="transmembrane region" description="Helical" evidence="10">
    <location>
        <begin position="41"/>
        <end position="58"/>
    </location>
</feature>
<evidence type="ECO:0000256" key="9">
    <source>
        <dbReference type="ARBA" id="ARBA00023136"/>
    </source>
</evidence>
<dbReference type="NCBIfam" id="TIGR01528">
    <property type="entry name" value="NMN_trans_PnuC"/>
    <property type="match status" value="1"/>
</dbReference>
<evidence type="ECO:0000256" key="7">
    <source>
        <dbReference type="ARBA" id="ARBA00022692"/>
    </source>
</evidence>
<evidence type="ECO:0000256" key="8">
    <source>
        <dbReference type="ARBA" id="ARBA00022989"/>
    </source>
</evidence>
<dbReference type="RefSeq" id="WP_051882831.1">
    <property type="nucleotide sequence ID" value="NZ_APNK01000002.1"/>
</dbReference>
<organism evidence="11 12">
    <name type="scientific">Salinisphaera hydrothermalis (strain C41B8)</name>
    <dbReference type="NCBI Taxonomy" id="1304275"/>
    <lineage>
        <taxon>Bacteria</taxon>
        <taxon>Pseudomonadati</taxon>
        <taxon>Pseudomonadota</taxon>
        <taxon>Gammaproteobacteria</taxon>
        <taxon>Salinisphaerales</taxon>
        <taxon>Salinisphaeraceae</taxon>
        <taxon>Salinisphaera</taxon>
    </lineage>
</organism>
<feature type="transmembrane region" description="Helical" evidence="10">
    <location>
        <begin position="155"/>
        <end position="181"/>
    </location>
</feature>
<dbReference type="AlphaFoldDB" id="A0A084IQJ9"/>
<comment type="subcellular location">
    <subcellularLocation>
        <location evidence="2">Cell membrane</location>
        <topology evidence="2">Multi-pass membrane protein</topology>
    </subcellularLocation>
</comment>
<dbReference type="eggNOG" id="COG3201">
    <property type="taxonomic scope" value="Bacteria"/>
</dbReference>
<sequence>MSAFLDALWHGFFDASWIEQTATVLGLLGVWLATRQSLANFPIGLVQVVLAAIVFAGQRLYADMSLQGVYFIALVYGWWCWTHPNHRRSRLPVTRLGTTQLVGLITLGLIATAGWGALLARLGDPMPWRDAFIAAFGVLSQWLEARKKIEAWGGWVVVNIAGLAVYTAIGLYWFVFLYSLYLVLSFIGLRSWSISYRQDAPA</sequence>
<protein>
    <recommendedName>
        <fullName evidence="4">Nicotinamide riboside transporter PnuC</fullName>
    </recommendedName>
</protein>
<dbReference type="OrthoDB" id="9791248at2"/>
<dbReference type="InterPro" id="IPR006419">
    <property type="entry name" value="NMN_transpt_PnuC"/>
</dbReference>
<evidence type="ECO:0000313" key="12">
    <source>
        <dbReference type="Proteomes" id="UP000028302"/>
    </source>
</evidence>
<dbReference type="EMBL" id="APNK01000002">
    <property type="protein sequence ID" value="KEZ78983.1"/>
    <property type="molecule type" value="Genomic_DNA"/>
</dbReference>
<evidence type="ECO:0000256" key="6">
    <source>
        <dbReference type="ARBA" id="ARBA00022475"/>
    </source>
</evidence>
<keyword evidence="5" id="KW-0813">Transport</keyword>
<reference evidence="11 12" key="1">
    <citation type="submission" date="2013-03" db="EMBL/GenBank/DDBJ databases">
        <title>Salinisphaera hydrothermalis C41B8 Genome Sequencing.</title>
        <authorList>
            <person name="Li C."/>
            <person name="Lai Q."/>
            <person name="Shao Z."/>
        </authorList>
    </citation>
    <scope>NUCLEOTIDE SEQUENCE [LARGE SCALE GENOMIC DNA]</scope>
    <source>
        <strain evidence="11 12">C41B8</strain>
    </source>
</reference>
<keyword evidence="12" id="KW-1185">Reference proteome</keyword>
<keyword evidence="6" id="KW-1003">Cell membrane</keyword>
<keyword evidence="9 10" id="KW-0472">Membrane</keyword>
<accession>A0A084IQJ9</accession>
<evidence type="ECO:0000256" key="1">
    <source>
        <dbReference type="ARBA" id="ARBA00002672"/>
    </source>
</evidence>
<comment type="function">
    <text evidence="1">Required for nicotinamide riboside transport across the inner membrane.</text>
</comment>
<dbReference type="GO" id="GO:0005886">
    <property type="term" value="C:plasma membrane"/>
    <property type="evidence" value="ECO:0007669"/>
    <property type="project" value="UniProtKB-SubCell"/>
</dbReference>
<evidence type="ECO:0000256" key="2">
    <source>
        <dbReference type="ARBA" id="ARBA00004651"/>
    </source>
</evidence>
<dbReference type="Proteomes" id="UP000028302">
    <property type="component" value="Unassembled WGS sequence"/>
</dbReference>
<feature type="transmembrane region" description="Helical" evidence="10">
    <location>
        <begin position="64"/>
        <end position="81"/>
    </location>
</feature>
<gene>
    <name evidence="11" type="ORF">C41B8_02597</name>
</gene>
<keyword evidence="7 10" id="KW-0812">Transmembrane</keyword>
<dbReference type="PANTHER" id="PTHR36122">
    <property type="entry name" value="NICOTINAMIDE RIBOSIDE TRANSPORTER PNUC"/>
    <property type="match status" value="1"/>
</dbReference>
<evidence type="ECO:0000256" key="10">
    <source>
        <dbReference type="SAM" id="Phobius"/>
    </source>
</evidence>
<evidence type="ECO:0000256" key="5">
    <source>
        <dbReference type="ARBA" id="ARBA00022448"/>
    </source>
</evidence>
<keyword evidence="8 10" id="KW-1133">Transmembrane helix</keyword>
<dbReference type="Pfam" id="PF04973">
    <property type="entry name" value="NMN_transporter"/>
    <property type="match status" value="1"/>
</dbReference>
<feature type="transmembrane region" description="Helical" evidence="10">
    <location>
        <begin position="101"/>
        <end position="120"/>
    </location>
</feature>
<proteinExistence type="inferred from homology"/>
<evidence type="ECO:0000313" key="11">
    <source>
        <dbReference type="EMBL" id="KEZ78983.1"/>
    </source>
</evidence>
<name>A0A084IQJ9_SALHC</name>
<evidence type="ECO:0000256" key="3">
    <source>
        <dbReference type="ARBA" id="ARBA00006669"/>
    </source>
</evidence>